<dbReference type="AlphaFoldDB" id="A0AAV7RWD0"/>
<comment type="caution">
    <text evidence="1">The sequence shown here is derived from an EMBL/GenBank/DDBJ whole genome shotgun (WGS) entry which is preliminary data.</text>
</comment>
<sequence length="244" mass="25808">MQTPRRGQHWSKRLALCSQYVGIMLDLDSSCQTRSWGRGQDSSDGARLIPSLRRGRLKTDEKRASSGPIEARAGALDLGPALDAAGPPLRPWRVRSCEPGLIDGGGGRRPVPSPEAAALRGAVGHRRSRADGPGAAGDLGRVSLLRRRCRGSRRGPVGPGGTAPRGATERCIWRSGRSPWSCWGRSANVALGPGGALRRWIGGAAPVLGWGRLARLWRGAGDPENGENYGGPCRLGTPWAPLGP</sequence>
<reference evidence="1" key="1">
    <citation type="journal article" date="2022" name="bioRxiv">
        <title>Sequencing and chromosome-scale assembly of the giantPleurodeles waltlgenome.</title>
        <authorList>
            <person name="Brown T."/>
            <person name="Elewa A."/>
            <person name="Iarovenko S."/>
            <person name="Subramanian E."/>
            <person name="Araus A.J."/>
            <person name="Petzold A."/>
            <person name="Susuki M."/>
            <person name="Suzuki K.-i.T."/>
            <person name="Hayashi T."/>
            <person name="Toyoda A."/>
            <person name="Oliveira C."/>
            <person name="Osipova E."/>
            <person name="Leigh N.D."/>
            <person name="Simon A."/>
            <person name="Yun M.H."/>
        </authorList>
    </citation>
    <scope>NUCLEOTIDE SEQUENCE</scope>
    <source>
        <strain evidence="1">20211129_DDA</strain>
        <tissue evidence="1">Liver</tissue>
    </source>
</reference>
<organism evidence="1 2">
    <name type="scientific">Pleurodeles waltl</name>
    <name type="common">Iberian ribbed newt</name>
    <dbReference type="NCBI Taxonomy" id="8319"/>
    <lineage>
        <taxon>Eukaryota</taxon>
        <taxon>Metazoa</taxon>
        <taxon>Chordata</taxon>
        <taxon>Craniata</taxon>
        <taxon>Vertebrata</taxon>
        <taxon>Euteleostomi</taxon>
        <taxon>Amphibia</taxon>
        <taxon>Batrachia</taxon>
        <taxon>Caudata</taxon>
        <taxon>Salamandroidea</taxon>
        <taxon>Salamandridae</taxon>
        <taxon>Pleurodelinae</taxon>
        <taxon>Pleurodeles</taxon>
    </lineage>
</organism>
<protein>
    <submittedName>
        <fullName evidence="1">Uncharacterized protein</fullName>
    </submittedName>
</protein>
<dbReference type="Proteomes" id="UP001066276">
    <property type="component" value="Chromosome 5"/>
</dbReference>
<evidence type="ECO:0000313" key="1">
    <source>
        <dbReference type="EMBL" id="KAJ1155800.1"/>
    </source>
</evidence>
<evidence type="ECO:0000313" key="2">
    <source>
        <dbReference type="Proteomes" id="UP001066276"/>
    </source>
</evidence>
<keyword evidence="2" id="KW-1185">Reference proteome</keyword>
<gene>
    <name evidence="1" type="ORF">NDU88_008525</name>
</gene>
<accession>A0AAV7RWD0</accession>
<proteinExistence type="predicted"/>
<name>A0AAV7RWD0_PLEWA</name>
<dbReference type="EMBL" id="JANPWB010000009">
    <property type="protein sequence ID" value="KAJ1155800.1"/>
    <property type="molecule type" value="Genomic_DNA"/>
</dbReference>